<keyword evidence="3" id="KW-0808">Transferase</keyword>
<dbReference type="Gene3D" id="3.60.20.10">
    <property type="entry name" value="Glutamine Phosphoribosylpyrophosphate, subunit 1, domain 1"/>
    <property type="match status" value="1"/>
</dbReference>
<name>A0ABP5FJE6_9MICC</name>
<dbReference type="PANTHER" id="PTHR10937">
    <property type="entry name" value="GLUCOSAMINE--FRUCTOSE-6-PHOSPHATE AMINOTRANSFERASE, ISOMERIZING"/>
    <property type="match status" value="1"/>
</dbReference>
<keyword evidence="7" id="KW-1185">Reference proteome</keyword>
<gene>
    <name evidence="6" type="ORF">GCM10009720_04640</name>
</gene>
<dbReference type="PROSITE" id="PS51278">
    <property type="entry name" value="GATASE_TYPE_2"/>
    <property type="match status" value="1"/>
</dbReference>
<dbReference type="Proteomes" id="UP001501461">
    <property type="component" value="Unassembled WGS sequence"/>
</dbReference>
<comment type="catalytic activity">
    <reaction evidence="1">
        <text>D-fructose 6-phosphate + L-glutamine = D-glucosamine 6-phosphate + L-glutamate</text>
        <dbReference type="Rhea" id="RHEA:13237"/>
        <dbReference type="ChEBI" id="CHEBI:29985"/>
        <dbReference type="ChEBI" id="CHEBI:58359"/>
        <dbReference type="ChEBI" id="CHEBI:58725"/>
        <dbReference type="ChEBI" id="CHEBI:61527"/>
        <dbReference type="EC" id="2.6.1.16"/>
    </reaction>
</comment>
<evidence type="ECO:0000259" key="5">
    <source>
        <dbReference type="PROSITE" id="PS51278"/>
    </source>
</evidence>
<dbReference type="SUPFAM" id="SSF56235">
    <property type="entry name" value="N-terminal nucleophile aminohydrolases (Ntn hydrolases)"/>
    <property type="match status" value="1"/>
</dbReference>
<dbReference type="InterPro" id="IPR029055">
    <property type="entry name" value="Ntn_hydrolases_N"/>
</dbReference>
<dbReference type="InterPro" id="IPR017932">
    <property type="entry name" value="GATase_2_dom"/>
</dbReference>
<sequence length="297" mass="32550">MCGIAGIHLRDESLYPQLGSLLHEMVEGIVVRGPDSAGVALYGDRERLPENYSSVSMLSAPEDIVERVRAKLPDADVSGEEMAETSYIRAKVASKELVKVIREVAPEARQIGTGDDMVVYKGVGHPMDLAEEFRLGETTGWQGVIHTRLATESAVDAEGAHPYSVGTGLSLVHNGSFSNHSTIRRELQDAGVEFNSQNDTEVAAQYISYRMEEKGEDLDTAIRALSETFDGFYTLLVTTQDGFAVARDEFACKPAIVAEHPNWVAMASEFQAMAHLPGIEDAEIFEPEPGKVYTWNR</sequence>
<dbReference type="Pfam" id="PF13522">
    <property type="entry name" value="GATase_6"/>
    <property type="match status" value="1"/>
</dbReference>
<evidence type="ECO:0000313" key="6">
    <source>
        <dbReference type="EMBL" id="GAA2027955.1"/>
    </source>
</evidence>
<evidence type="ECO:0000256" key="2">
    <source>
        <dbReference type="ARBA" id="ARBA00012916"/>
    </source>
</evidence>
<evidence type="ECO:0000256" key="3">
    <source>
        <dbReference type="ARBA" id="ARBA00022679"/>
    </source>
</evidence>
<evidence type="ECO:0000256" key="4">
    <source>
        <dbReference type="ARBA" id="ARBA00022962"/>
    </source>
</evidence>
<accession>A0ABP5FJE6</accession>
<evidence type="ECO:0000313" key="7">
    <source>
        <dbReference type="Proteomes" id="UP001501461"/>
    </source>
</evidence>
<evidence type="ECO:0000256" key="1">
    <source>
        <dbReference type="ARBA" id="ARBA00001031"/>
    </source>
</evidence>
<comment type="caution">
    <text evidence="6">The sequence shown here is derived from an EMBL/GenBank/DDBJ whole genome shotgun (WGS) entry which is preliminary data.</text>
</comment>
<dbReference type="RefSeq" id="WP_343955981.1">
    <property type="nucleotide sequence ID" value="NZ_BAAAMN010000008.1"/>
</dbReference>
<protein>
    <recommendedName>
        <fullName evidence="2">glutamine--fructose-6-phosphate transaminase (isomerizing)</fullName>
        <ecNumber evidence="2">2.6.1.16</ecNumber>
    </recommendedName>
</protein>
<feature type="domain" description="Glutamine amidotransferase type-2" evidence="5">
    <location>
        <begin position="2"/>
        <end position="297"/>
    </location>
</feature>
<dbReference type="EC" id="2.6.1.16" evidence="2"/>
<organism evidence="6 7">
    <name type="scientific">Yaniella flava</name>
    <dbReference type="NCBI Taxonomy" id="287930"/>
    <lineage>
        <taxon>Bacteria</taxon>
        <taxon>Bacillati</taxon>
        <taxon>Actinomycetota</taxon>
        <taxon>Actinomycetes</taxon>
        <taxon>Micrococcales</taxon>
        <taxon>Micrococcaceae</taxon>
        <taxon>Yaniella</taxon>
    </lineage>
</organism>
<keyword evidence="4 6" id="KW-0315">Glutamine amidotransferase</keyword>
<reference evidence="7" key="1">
    <citation type="journal article" date="2019" name="Int. J. Syst. Evol. Microbiol.">
        <title>The Global Catalogue of Microorganisms (GCM) 10K type strain sequencing project: providing services to taxonomists for standard genome sequencing and annotation.</title>
        <authorList>
            <consortium name="The Broad Institute Genomics Platform"/>
            <consortium name="The Broad Institute Genome Sequencing Center for Infectious Disease"/>
            <person name="Wu L."/>
            <person name="Ma J."/>
        </authorList>
    </citation>
    <scope>NUCLEOTIDE SEQUENCE [LARGE SCALE GENOMIC DNA]</scope>
    <source>
        <strain evidence="7">JCM 13595</strain>
    </source>
</reference>
<proteinExistence type="predicted"/>
<dbReference type="EMBL" id="BAAAMN010000008">
    <property type="protein sequence ID" value="GAA2027955.1"/>
    <property type="molecule type" value="Genomic_DNA"/>
</dbReference>